<feature type="transmembrane region" description="Helical" evidence="1">
    <location>
        <begin position="12"/>
        <end position="42"/>
    </location>
</feature>
<proteinExistence type="predicted"/>
<keyword evidence="1" id="KW-1133">Transmembrane helix</keyword>
<dbReference type="EMBL" id="JH711581">
    <property type="protein sequence ID" value="EIW78922.1"/>
    <property type="molecule type" value="Genomic_DNA"/>
</dbReference>
<organism evidence="2 3">
    <name type="scientific">Coniophora puteana (strain RWD-64-598)</name>
    <name type="common">Brown rot fungus</name>
    <dbReference type="NCBI Taxonomy" id="741705"/>
    <lineage>
        <taxon>Eukaryota</taxon>
        <taxon>Fungi</taxon>
        <taxon>Dikarya</taxon>
        <taxon>Basidiomycota</taxon>
        <taxon>Agaricomycotina</taxon>
        <taxon>Agaricomycetes</taxon>
        <taxon>Agaricomycetidae</taxon>
        <taxon>Boletales</taxon>
        <taxon>Coniophorineae</taxon>
        <taxon>Coniophoraceae</taxon>
        <taxon>Coniophora</taxon>
    </lineage>
</organism>
<protein>
    <submittedName>
        <fullName evidence="2">Uncharacterized protein</fullName>
    </submittedName>
</protein>
<feature type="transmembrane region" description="Helical" evidence="1">
    <location>
        <begin position="145"/>
        <end position="169"/>
    </location>
</feature>
<dbReference type="GeneID" id="19211446"/>
<evidence type="ECO:0000313" key="3">
    <source>
        <dbReference type="Proteomes" id="UP000053558"/>
    </source>
</evidence>
<sequence>MVYLILNPVLFFVLNGSFFAIVQVTNIVLNCMALLPLSYSVLVNAALSEGTWCGYMVPYQKAWYQAAAFASQALYEFVLFLMSLLCLVRHLQLRNQSLATIAETLKGLVIRDNVLYFLLAFLSLSLSAISLLTDKVPLSALEFTVGFSTIFVNLGTSFQLSVLGPLMMLSIREYNVNQQEGGASGVTEVEMLEFAPGLCLNSESRL</sequence>
<reference evidence="3" key="1">
    <citation type="journal article" date="2012" name="Science">
        <title>The Paleozoic origin of enzymatic lignin decomposition reconstructed from 31 fungal genomes.</title>
        <authorList>
            <person name="Floudas D."/>
            <person name="Binder M."/>
            <person name="Riley R."/>
            <person name="Barry K."/>
            <person name="Blanchette R.A."/>
            <person name="Henrissat B."/>
            <person name="Martinez A.T."/>
            <person name="Otillar R."/>
            <person name="Spatafora J.W."/>
            <person name="Yadav J.S."/>
            <person name="Aerts A."/>
            <person name="Benoit I."/>
            <person name="Boyd A."/>
            <person name="Carlson A."/>
            <person name="Copeland A."/>
            <person name="Coutinho P.M."/>
            <person name="de Vries R.P."/>
            <person name="Ferreira P."/>
            <person name="Findley K."/>
            <person name="Foster B."/>
            <person name="Gaskell J."/>
            <person name="Glotzer D."/>
            <person name="Gorecki P."/>
            <person name="Heitman J."/>
            <person name="Hesse C."/>
            <person name="Hori C."/>
            <person name="Igarashi K."/>
            <person name="Jurgens J.A."/>
            <person name="Kallen N."/>
            <person name="Kersten P."/>
            <person name="Kohler A."/>
            <person name="Kuees U."/>
            <person name="Kumar T.K.A."/>
            <person name="Kuo A."/>
            <person name="LaButti K."/>
            <person name="Larrondo L.F."/>
            <person name="Lindquist E."/>
            <person name="Ling A."/>
            <person name="Lombard V."/>
            <person name="Lucas S."/>
            <person name="Lundell T."/>
            <person name="Martin R."/>
            <person name="McLaughlin D.J."/>
            <person name="Morgenstern I."/>
            <person name="Morin E."/>
            <person name="Murat C."/>
            <person name="Nagy L.G."/>
            <person name="Nolan M."/>
            <person name="Ohm R.A."/>
            <person name="Patyshakuliyeva A."/>
            <person name="Rokas A."/>
            <person name="Ruiz-Duenas F.J."/>
            <person name="Sabat G."/>
            <person name="Salamov A."/>
            <person name="Samejima M."/>
            <person name="Schmutz J."/>
            <person name="Slot J.C."/>
            <person name="St John F."/>
            <person name="Stenlid J."/>
            <person name="Sun H."/>
            <person name="Sun S."/>
            <person name="Syed K."/>
            <person name="Tsang A."/>
            <person name="Wiebenga A."/>
            <person name="Young D."/>
            <person name="Pisabarro A."/>
            <person name="Eastwood D.C."/>
            <person name="Martin F."/>
            <person name="Cullen D."/>
            <person name="Grigoriev I.V."/>
            <person name="Hibbett D.S."/>
        </authorList>
    </citation>
    <scope>NUCLEOTIDE SEQUENCE [LARGE SCALE GENOMIC DNA]</scope>
    <source>
        <strain evidence="3">RWD-64-598 SS2</strain>
    </source>
</reference>
<evidence type="ECO:0000256" key="1">
    <source>
        <dbReference type="SAM" id="Phobius"/>
    </source>
</evidence>
<keyword evidence="1" id="KW-0812">Transmembrane</keyword>
<gene>
    <name evidence="2" type="ORF">CONPUDRAFT_91301</name>
</gene>
<keyword evidence="3" id="KW-1185">Reference proteome</keyword>
<feature type="transmembrane region" description="Helical" evidence="1">
    <location>
        <begin position="114"/>
        <end position="133"/>
    </location>
</feature>
<dbReference type="AlphaFoldDB" id="A0A5M3MI84"/>
<dbReference type="Proteomes" id="UP000053558">
    <property type="component" value="Unassembled WGS sequence"/>
</dbReference>
<dbReference type="RefSeq" id="XP_007770674.1">
    <property type="nucleotide sequence ID" value="XM_007772484.1"/>
</dbReference>
<dbReference type="KEGG" id="cput:CONPUDRAFT_91301"/>
<name>A0A5M3MI84_CONPW</name>
<feature type="transmembrane region" description="Helical" evidence="1">
    <location>
        <begin position="62"/>
        <end position="88"/>
    </location>
</feature>
<accession>A0A5M3MI84</accession>
<evidence type="ECO:0000313" key="2">
    <source>
        <dbReference type="EMBL" id="EIW78922.1"/>
    </source>
</evidence>
<keyword evidence="1" id="KW-0472">Membrane</keyword>
<comment type="caution">
    <text evidence="2">The sequence shown here is derived from an EMBL/GenBank/DDBJ whole genome shotgun (WGS) entry which is preliminary data.</text>
</comment>